<accession>A0A4V1J5F4</accession>
<dbReference type="Gene3D" id="3.90.1750.10">
    <property type="entry name" value="Hect, E3 ligase catalytic domains"/>
    <property type="match status" value="1"/>
</dbReference>
<comment type="catalytic activity">
    <reaction evidence="1">
        <text>S-ubiquitinyl-[E2 ubiquitin-conjugating enzyme]-L-cysteine + [acceptor protein]-L-lysine = [E2 ubiquitin-conjugating enzyme]-L-cysteine + N(6)-ubiquitinyl-[acceptor protein]-L-lysine.</text>
        <dbReference type="EC" id="2.3.2.26"/>
    </reaction>
</comment>
<keyword evidence="4 5" id="KW-0833">Ubl conjugation pathway</keyword>
<evidence type="ECO:0000256" key="5">
    <source>
        <dbReference type="PROSITE-ProRule" id="PRU00104"/>
    </source>
</evidence>
<evidence type="ECO:0000256" key="4">
    <source>
        <dbReference type="ARBA" id="ARBA00022786"/>
    </source>
</evidence>
<name>A0A4V1J5F4_9FUNG</name>
<dbReference type="Proteomes" id="UP000268162">
    <property type="component" value="Unassembled WGS sequence"/>
</dbReference>
<keyword evidence="8" id="KW-1185">Reference proteome</keyword>
<comment type="caution">
    <text evidence="5">Lacks conserved residue(s) required for the propagation of feature annotation.</text>
</comment>
<evidence type="ECO:0000256" key="1">
    <source>
        <dbReference type="ARBA" id="ARBA00000885"/>
    </source>
</evidence>
<dbReference type="AlphaFoldDB" id="A0A4V1J5F4"/>
<evidence type="ECO:0000259" key="6">
    <source>
        <dbReference type="PROSITE" id="PS50237"/>
    </source>
</evidence>
<dbReference type="SUPFAM" id="SSF56204">
    <property type="entry name" value="Hect, E3 ligase catalytic domain"/>
    <property type="match status" value="1"/>
</dbReference>
<reference evidence="8" key="1">
    <citation type="journal article" date="2018" name="Nat. Microbiol.">
        <title>Leveraging single-cell genomics to expand the fungal tree of life.</title>
        <authorList>
            <person name="Ahrendt S.R."/>
            <person name="Quandt C.A."/>
            <person name="Ciobanu D."/>
            <person name="Clum A."/>
            <person name="Salamov A."/>
            <person name="Andreopoulos B."/>
            <person name="Cheng J.F."/>
            <person name="Woyke T."/>
            <person name="Pelin A."/>
            <person name="Henrissat B."/>
            <person name="Reynolds N.K."/>
            <person name="Benny G.L."/>
            <person name="Smith M.E."/>
            <person name="James T.Y."/>
            <person name="Grigoriev I.V."/>
        </authorList>
    </citation>
    <scope>NUCLEOTIDE SEQUENCE [LARGE SCALE GENOMIC DNA]</scope>
    <source>
        <strain evidence="8">RSA 468</strain>
    </source>
</reference>
<evidence type="ECO:0000313" key="8">
    <source>
        <dbReference type="Proteomes" id="UP000268162"/>
    </source>
</evidence>
<dbReference type="STRING" id="215637.A0A4V1J5F4"/>
<dbReference type="Gene3D" id="3.30.2160.10">
    <property type="entry name" value="Hect, E3 ligase catalytic domain"/>
    <property type="match status" value="1"/>
</dbReference>
<dbReference type="CDD" id="cd00078">
    <property type="entry name" value="HECTc"/>
    <property type="match status" value="1"/>
</dbReference>
<dbReference type="PROSITE" id="PS50237">
    <property type="entry name" value="HECT"/>
    <property type="match status" value="1"/>
</dbReference>
<dbReference type="GO" id="GO:0000209">
    <property type="term" value="P:protein polyubiquitination"/>
    <property type="evidence" value="ECO:0007669"/>
    <property type="project" value="InterPro"/>
</dbReference>
<dbReference type="GO" id="GO:0061630">
    <property type="term" value="F:ubiquitin protein ligase activity"/>
    <property type="evidence" value="ECO:0007669"/>
    <property type="project" value="UniProtKB-EC"/>
</dbReference>
<dbReference type="InterPro" id="IPR000569">
    <property type="entry name" value="HECT_dom"/>
</dbReference>
<protein>
    <recommendedName>
        <fullName evidence="2">HECT-type E3 ubiquitin transferase</fullName>
        <ecNumber evidence="2">2.3.2.26</ecNumber>
    </recommendedName>
</protein>
<evidence type="ECO:0000313" key="7">
    <source>
        <dbReference type="EMBL" id="RKP38869.1"/>
    </source>
</evidence>
<dbReference type="EMBL" id="ML002321">
    <property type="protein sequence ID" value="RKP38869.1"/>
    <property type="molecule type" value="Genomic_DNA"/>
</dbReference>
<sequence>MAPADHPDEFPPGSPEHADTTVTFCMCCDCKLRYPMGSTCFRCTVCDTVNDLHDRDPAAAEKQRHQPLTLAVLRQALEDHRRGKLSQGQFKHLLGETFSHWDRLNHSFGNGRPTTSEDPGVALAEVRDAYRLILDLSPDYVRTMMRAIERLLRRPSRTLRHKEEVRVLVILLENPLLVQYTFPRETAYHHQITKRLLGLLSCLSNSLHHDLVRWFSQLPLALFRSRVEWVNQFITHRLTKYRRLTAAGTIRSAMPYESDWCFKAAARVMSLLFAANKLRQVSIPIPDFYNSMVDFVDLPADYDAWQQRSGQFAFCQYPTLITMGAKLQIMRLDARRQMDSKIKEALMTNILRNRQTEPFLSLQVRRQCVLEDSLNQLAARETDLKKKLHVKFADEAGVDAGGLTKEWFMLLLRDLFNPMHGMFTLDEESGLFWFNPASLETSDQYFLVGVVLGLAIYNSTILDVRFPLACYKKLHNASVGLRDLRELRPSLARGLRQLLDYPGDDIEEVFGLTFTADQDIYGRRHAVPLIPDGVNTPVTRANRGRYVRRYIDFVLNESVTRQFDPFRRGFHLVCGGNALSLFHPEEIELLVRGSSAESIDWDQLKSVTVYHGFDPEHDPIIAQFWALLESWDGQRQRQFLVFVTGSDRVPVAGTPMFTFQITCLGNGADSDRFPLGLYNYATPAKLEEKLLRAIQESGGFWLK</sequence>
<organism evidence="7 8">
    <name type="scientific">Dimargaris cristalligena</name>
    <dbReference type="NCBI Taxonomy" id="215637"/>
    <lineage>
        <taxon>Eukaryota</taxon>
        <taxon>Fungi</taxon>
        <taxon>Fungi incertae sedis</taxon>
        <taxon>Zoopagomycota</taxon>
        <taxon>Kickxellomycotina</taxon>
        <taxon>Dimargaritomycetes</taxon>
        <taxon>Dimargaritales</taxon>
        <taxon>Dimargaritaceae</taxon>
        <taxon>Dimargaris</taxon>
    </lineage>
</organism>
<dbReference type="EC" id="2.3.2.26" evidence="2"/>
<proteinExistence type="predicted"/>
<keyword evidence="3" id="KW-0808">Transferase</keyword>
<dbReference type="Pfam" id="PF00632">
    <property type="entry name" value="HECT"/>
    <property type="match status" value="1"/>
</dbReference>
<dbReference type="Gene3D" id="3.30.2410.10">
    <property type="entry name" value="Hect, E3 ligase catalytic domain"/>
    <property type="match status" value="1"/>
</dbReference>
<evidence type="ECO:0000256" key="2">
    <source>
        <dbReference type="ARBA" id="ARBA00012485"/>
    </source>
</evidence>
<dbReference type="InterPro" id="IPR035983">
    <property type="entry name" value="Hect_E3_ubiquitin_ligase"/>
</dbReference>
<evidence type="ECO:0000256" key="3">
    <source>
        <dbReference type="ARBA" id="ARBA00022679"/>
    </source>
</evidence>
<gene>
    <name evidence="7" type="ORF">BJ085DRAFT_41826</name>
</gene>
<dbReference type="SMART" id="SM00119">
    <property type="entry name" value="HECTc"/>
    <property type="match status" value="1"/>
</dbReference>
<dbReference type="PANTHER" id="PTHR45700:SF9">
    <property type="entry name" value="HECT-TYPE E3 UBIQUITIN TRANSFERASE"/>
    <property type="match status" value="1"/>
</dbReference>
<dbReference type="InterPro" id="IPR044611">
    <property type="entry name" value="E3A/B/C-like"/>
</dbReference>
<feature type="domain" description="HECT" evidence="6">
    <location>
        <begin position="380"/>
        <end position="703"/>
    </location>
</feature>
<dbReference type="PANTHER" id="PTHR45700">
    <property type="entry name" value="UBIQUITIN-PROTEIN LIGASE E3C"/>
    <property type="match status" value="1"/>
</dbReference>